<gene>
    <name evidence="5" type="ORF">F511_01254</name>
</gene>
<organism evidence="5 6">
    <name type="scientific">Dorcoceras hygrometricum</name>
    <dbReference type="NCBI Taxonomy" id="472368"/>
    <lineage>
        <taxon>Eukaryota</taxon>
        <taxon>Viridiplantae</taxon>
        <taxon>Streptophyta</taxon>
        <taxon>Embryophyta</taxon>
        <taxon>Tracheophyta</taxon>
        <taxon>Spermatophyta</taxon>
        <taxon>Magnoliopsida</taxon>
        <taxon>eudicotyledons</taxon>
        <taxon>Gunneridae</taxon>
        <taxon>Pentapetalae</taxon>
        <taxon>asterids</taxon>
        <taxon>lamiids</taxon>
        <taxon>Lamiales</taxon>
        <taxon>Gesneriaceae</taxon>
        <taxon>Didymocarpoideae</taxon>
        <taxon>Trichosporeae</taxon>
        <taxon>Loxocarpinae</taxon>
        <taxon>Dorcoceras</taxon>
    </lineage>
</organism>
<dbReference type="InterPro" id="IPR006868">
    <property type="entry name" value="DUF630"/>
</dbReference>
<feature type="domain" description="DUF630" evidence="4">
    <location>
        <begin position="1"/>
        <end position="55"/>
    </location>
</feature>
<dbReference type="EMBL" id="KV003144">
    <property type="protein sequence ID" value="KZV37386.1"/>
    <property type="molecule type" value="Genomic_DNA"/>
</dbReference>
<dbReference type="InterPro" id="IPR006867">
    <property type="entry name" value="DUF632"/>
</dbReference>
<dbReference type="PANTHER" id="PTHR21450">
    <property type="entry name" value="PROTEIN ALTERED PHOSPHATE STARVATION RESPONSE 1"/>
    <property type="match status" value="1"/>
</dbReference>
<dbReference type="PANTHER" id="PTHR21450:SF43">
    <property type="entry name" value="DUF630 FAMILY PROTEIN"/>
    <property type="match status" value="1"/>
</dbReference>
<evidence type="ECO:0000313" key="5">
    <source>
        <dbReference type="EMBL" id="KZV37386.1"/>
    </source>
</evidence>
<evidence type="ECO:0008006" key="7">
    <source>
        <dbReference type="Google" id="ProtNLM"/>
    </source>
</evidence>
<evidence type="ECO:0000259" key="4">
    <source>
        <dbReference type="Pfam" id="PF04783"/>
    </source>
</evidence>
<evidence type="ECO:0000313" key="6">
    <source>
        <dbReference type="Proteomes" id="UP000250235"/>
    </source>
</evidence>
<dbReference type="AlphaFoldDB" id="A0A2Z7BSW5"/>
<protein>
    <recommendedName>
        <fullName evidence="7">DUF632 domain-containing protein</fullName>
    </recommendedName>
</protein>
<evidence type="ECO:0000259" key="3">
    <source>
        <dbReference type="Pfam" id="PF04782"/>
    </source>
</evidence>
<name>A0A2Z7BSW5_9LAMI</name>
<dbReference type="OrthoDB" id="914087at2759"/>
<feature type="coiled-coil region" evidence="1">
    <location>
        <begin position="768"/>
        <end position="795"/>
    </location>
</feature>
<keyword evidence="6" id="KW-1185">Reference proteome</keyword>
<sequence length="850" mass="97638">MGCCSSRVDSKLVRLCKERQELIKDARDYQCSLALAHMAYFQSLQDAENEFNNFMKVIVTYHDSPSVAIPDNLKKRFPQLEKSSSGNNDEVKVEEECKDNLNNNCVMGATDSKTCFDGIPGIVLHQPQVAATKMEHLSIRSFEGVTDQSESARLSSSGNLVFPPHRKESFISESQYSVSNTASVAYKRSSMSSDDTKYATPSDNFTDYLPDMLMSNENGASFNGQNAFPHTDLSFYPDENEATENFLMALWHYPWGYQMQSRQHNDMSIWDYLNPFTSVENPYNTGIWDIDLQGVRESEGIPDLEDMGDDEISNEEDLQLNENSEEHHSEAMHEPNENNVKLDQGTRTWNEVENLETQESIEESAQIDDNVVEVSSEALNHSSADLQEVYSKIKEEFENINMQGNYVSDMLDAGKLHHQLGMALFNVFLCRKSNRGSGKVCGMSGRPAYRLPKRKNAASKDHEDTNSTSCNLLLTLEKLYIWESKLYEGVKNEETLKITFDKEWRKLKKLDDQGAESDKLEAHHLSLRKLTSRINLFISKVDRISKQIQKLRDEELQTQVCELIHRLQQMFKVSFECHKKQVQVIMEAKDMVEFSCMSNNSSLRSTRKLEKEILKLGITFSDWIRTHKVFVELLKNWMIKCHLEGSEETTDENTSSPCTNLGAPTVVAICHEWFDAIEKASDIRVLGAINNFTVLLHMLRKLLHKEKHKRLKIQHYSRRYEKKLQNFYRESLDRDVDCDHYESMFNGIQAVDSIEIKDLTLHTMYANLILTRNRLNEAKAEHEEVMKQVKNMVTLIGQSGFLPVLKALESFNLEMLNAFQQDLWRRSGVDTTAVGGMVKLRAPRFMGQME</sequence>
<dbReference type="Pfam" id="PF04783">
    <property type="entry name" value="DUF630"/>
    <property type="match status" value="1"/>
</dbReference>
<feature type="compositionally biased region" description="Basic and acidic residues" evidence="2">
    <location>
        <begin position="324"/>
        <end position="335"/>
    </location>
</feature>
<evidence type="ECO:0000256" key="2">
    <source>
        <dbReference type="SAM" id="MobiDB-lite"/>
    </source>
</evidence>
<keyword evidence="1" id="KW-0175">Coiled coil</keyword>
<reference evidence="5 6" key="1">
    <citation type="journal article" date="2015" name="Proc. Natl. Acad. Sci. U.S.A.">
        <title>The resurrection genome of Boea hygrometrica: A blueprint for survival of dehydration.</title>
        <authorList>
            <person name="Xiao L."/>
            <person name="Yang G."/>
            <person name="Zhang L."/>
            <person name="Yang X."/>
            <person name="Zhao S."/>
            <person name="Ji Z."/>
            <person name="Zhou Q."/>
            <person name="Hu M."/>
            <person name="Wang Y."/>
            <person name="Chen M."/>
            <person name="Xu Y."/>
            <person name="Jin H."/>
            <person name="Xiao X."/>
            <person name="Hu G."/>
            <person name="Bao F."/>
            <person name="Hu Y."/>
            <person name="Wan P."/>
            <person name="Li L."/>
            <person name="Deng X."/>
            <person name="Kuang T."/>
            <person name="Xiang C."/>
            <person name="Zhu J.K."/>
            <person name="Oliver M.J."/>
            <person name="He Y."/>
        </authorList>
    </citation>
    <scope>NUCLEOTIDE SEQUENCE [LARGE SCALE GENOMIC DNA]</scope>
    <source>
        <strain evidence="6">cv. XS01</strain>
    </source>
</reference>
<evidence type="ECO:0000256" key="1">
    <source>
        <dbReference type="SAM" id="Coils"/>
    </source>
</evidence>
<dbReference type="Proteomes" id="UP000250235">
    <property type="component" value="Unassembled WGS sequence"/>
</dbReference>
<feature type="region of interest" description="Disordered" evidence="2">
    <location>
        <begin position="316"/>
        <end position="335"/>
    </location>
</feature>
<proteinExistence type="predicted"/>
<accession>A0A2Z7BSW5</accession>
<feature type="domain" description="DUF632" evidence="3">
    <location>
        <begin position="386"/>
        <end position="696"/>
    </location>
</feature>
<dbReference type="Pfam" id="PF04782">
    <property type="entry name" value="DUF632"/>
    <property type="match status" value="1"/>
</dbReference>